<comment type="similarity">
    <text evidence="4">Belongs to the Nudix hydrolase family. RppH subfamily.</text>
</comment>
<dbReference type="InterPro" id="IPR000086">
    <property type="entry name" value="NUDIX_hydrolase_dom"/>
</dbReference>
<dbReference type="EMBL" id="JACIDK010000002">
    <property type="protein sequence ID" value="MBB3890827.1"/>
    <property type="molecule type" value="Genomic_DNA"/>
</dbReference>
<feature type="short sequence motif" description="Nudix box" evidence="4">
    <location>
        <begin position="41"/>
        <end position="62"/>
    </location>
</feature>
<dbReference type="SUPFAM" id="SSF55811">
    <property type="entry name" value="Nudix"/>
    <property type="match status" value="1"/>
</dbReference>
<evidence type="ECO:0000313" key="7">
    <source>
        <dbReference type="Proteomes" id="UP000530564"/>
    </source>
</evidence>
<dbReference type="GO" id="GO:0008893">
    <property type="term" value="F:guanosine-3',5'-bis(diphosphate) 3'-diphosphatase activity"/>
    <property type="evidence" value="ECO:0007669"/>
    <property type="project" value="TreeGrafter"/>
</dbReference>
<evidence type="ECO:0000256" key="3">
    <source>
        <dbReference type="ARBA" id="ARBA00022801"/>
    </source>
</evidence>
<dbReference type="GO" id="GO:0019693">
    <property type="term" value="P:ribose phosphate metabolic process"/>
    <property type="evidence" value="ECO:0007669"/>
    <property type="project" value="TreeGrafter"/>
</dbReference>
<keyword evidence="7" id="KW-1185">Reference proteome</keyword>
<evidence type="ECO:0000256" key="4">
    <source>
        <dbReference type="HAMAP-Rule" id="MF_00298"/>
    </source>
</evidence>
<comment type="cofactor">
    <cofactor evidence="2">
        <name>Mg(2+)</name>
        <dbReference type="ChEBI" id="CHEBI:18420"/>
    </cofactor>
</comment>
<dbReference type="AlphaFoldDB" id="A0A840A0D9"/>
<dbReference type="EC" id="3.6.1.-" evidence="4"/>
<dbReference type="InterPro" id="IPR022927">
    <property type="entry name" value="RppH"/>
</dbReference>
<name>A0A840A0D9_9CAUL</name>
<dbReference type="GO" id="GO:0006753">
    <property type="term" value="P:nucleoside phosphate metabolic process"/>
    <property type="evidence" value="ECO:0007669"/>
    <property type="project" value="TreeGrafter"/>
</dbReference>
<evidence type="ECO:0000256" key="1">
    <source>
        <dbReference type="ARBA" id="ARBA00001936"/>
    </source>
</evidence>
<dbReference type="PROSITE" id="PS00893">
    <property type="entry name" value="NUDIX_BOX"/>
    <property type="match status" value="1"/>
</dbReference>
<comment type="caution">
    <text evidence="6">The sequence shown here is derived from an EMBL/GenBank/DDBJ whole genome shotgun (WGS) entry which is preliminary data.</text>
</comment>
<dbReference type="PROSITE" id="PS51462">
    <property type="entry name" value="NUDIX"/>
    <property type="match status" value="1"/>
</dbReference>
<accession>A0A840A0D9</accession>
<dbReference type="GO" id="GO:0034432">
    <property type="term" value="F:bis(5'-adenosyl)-pentaphosphatase activity"/>
    <property type="evidence" value="ECO:0007669"/>
    <property type="project" value="TreeGrafter"/>
</dbReference>
<dbReference type="HAMAP" id="MF_00298">
    <property type="entry name" value="Nudix_RppH"/>
    <property type="match status" value="1"/>
</dbReference>
<evidence type="ECO:0000259" key="5">
    <source>
        <dbReference type="PROSITE" id="PS51462"/>
    </source>
</evidence>
<comment type="cofactor">
    <cofactor evidence="1">
        <name>Mn(2+)</name>
        <dbReference type="ChEBI" id="CHEBI:29035"/>
    </cofactor>
</comment>
<protein>
    <recommendedName>
        <fullName evidence="4">RNA pyrophosphohydrolase</fullName>
        <ecNumber evidence="4">3.6.1.-</ecNumber>
    </recommendedName>
    <alternativeName>
        <fullName evidence="4">(Di)nucleoside polyphosphate hydrolase</fullName>
    </alternativeName>
</protein>
<reference evidence="6 7" key="1">
    <citation type="submission" date="2020-08" db="EMBL/GenBank/DDBJ databases">
        <title>Genomic Encyclopedia of Type Strains, Phase IV (KMG-IV): sequencing the most valuable type-strain genomes for metagenomic binning, comparative biology and taxonomic classification.</title>
        <authorList>
            <person name="Goeker M."/>
        </authorList>
    </citation>
    <scope>NUCLEOTIDE SEQUENCE [LARGE SCALE GENOMIC DNA]</scope>
    <source>
        <strain evidence="6 7">DSM 21793</strain>
    </source>
</reference>
<dbReference type="CDD" id="cd03671">
    <property type="entry name" value="NUDIX_Ap4A_hydrolase_plant_like"/>
    <property type="match status" value="1"/>
</dbReference>
<dbReference type="InterPro" id="IPR015797">
    <property type="entry name" value="NUDIX_hydrolase-like_dom_sf"/>
</dbReference>
<dbReference type="RefSeq" id="WP_183771254.1">
    <property type="nucleotide sequence ID" value="NZ_JACIDK010000002.1"/>
</dbReference>
<organism evidence="6 7">
    <name type="scientific">Phenylobacterium haematophilum</name>
    <dbReference type="NCBI Taxonomy" id="98513"/>
    <lineage>
        <taxon>Bacteria</taxon>
        <taxon>Pseudomonadati</taxon>
        <taxon>Pseudomonadota</taxon>
        <taxon>Alphaproteobacteria</taxon>
        <taxon>Caulobacterales</taxon>
        <taxon>Caulobacteraceae</taxon>
        <taxon>Phenylobacterium</taxon>
    </lineage>
</organism>
<dbReference type="PANTHER" id="PTHR11839:SF22">
    <property type="entry name" value="NUDIX HYDROLASE 26, CHLOROPLASTIC"/>
    <property type="match status" value="1"/>
</dbReference>
<proteinExistence type="inferred from homology"/>
<keyword evidence="3 4" id="KW-0378">Hydrolase</keyword>
<dbReference type="Gene3D" id="3.90.79.10">
    <property type="entry name" value="Nucleoside Triphosphate Pyrophosphohydrolase"/>
    <property type="match status" value="1"/>
</dbReference>
<dbReference type="Proteomes" id="UP000530564">
    <property type="component" value="Unassembled WGS sequence"/>
</dbReference>
<dbReference type="PANTHER" id="PTHR11839">
    <property type="entry name" value="UDP/ADP-SUGAR PYROPHOSPHATASE"/>
    <property type="match status" value="1"/>
</dbReference>
<comment type="function">
    <text evidence="4">Accelerates the degradation of transcripts by removing pyrophosphate from the 5'-end of triphosphorylated RNA, leading to a more labile monophosphorylated state that can stimulate subsequent ribonuclease cleavage.</text>
</comment>
<dbReference type="InterPro" id="IPR020476">
    <property type="entry name" value="Nudix_hydrolase"/>
</dbReference>
<evidence type="ECO:0000256" key="2">
    <source>
        <dbReference type="ARBA" id="ARBA00001946"/>
    </source>
</evidence>
<sequence length="163" mass="18198">MTDLTAYRPNVGVVLFHPDGRVWLGRRFQTPEPYNWQFPQGGVDAGEDLYLAACRELAEETGVVTTTLLGRTDGWLAYDFPPGHNGSKIAKGWKGQRQVWFALRFDGQESEIDLSGDGHPEFDAWRWGSLDEAPGLVVPFKKATYETVVRAFHVFTGQPGRAA</sequence>
<dbReference type="PRINTS" id="PR00502">
    <property type="entry name" value="NUDIXFAMILY"/>
</dbReference>
<feature type="domain" description="Nudix hydrolase" evidence="5">
    <location>
        <begin position="6"/>
        <end position="150"/>
    </location>
</feature>
<evidence type="ECO:0000313" key="6">
    <source>
        <dbReference type="EMBL" id="MBB3890827.1"/>
    </source>
</evidence>
<comment type="cofactor">
    <cofactor evidence="4">
        <name>a divalent metal cation</name>
        <dbReference type="ChEBI" id="CHEBI:60240"/>
    </cofactor>
</comment>
<dbReference type="InterPro" id="IPR020084">
    <property type="entry name" value="NUDIX_hydrolase_CS"/>
</dbReference>
<gene>
    <name evidence="4" type="primary">rppH</name>
    <name evidence="4" type="synonym">nudH</name>
    <name evidence="6" type="ORF">GGQ61_001544</name>
</gene>
<dbReference type="NCBIfam" id="NF001938">
    <property type="entry name" value="PRK00714.1-5"/>
    <property type="match status" value="1"/>
</dbReference>
<dbReference type="Pfam" id="PF00293">
    <property type="entry name" value="NUDIX"/>
    <property type="match status" value="1"/>
</dbReference>